<comment type="caution">
    <text evidence="2">The sequence shown here is derived from an EMBL/GenBank/DDBJ whole genome shotgun (WGS) entry which is preliminary data.</text>
</comment>
<reference evidence="2 3" key="1">
    <citation type="submission" date="2022-02" db="EMBL/GenBank/DDBJ databases">
        <authorList>
            <person name="Zhuang L."/>
        </authorList>
    </citation>
    <scope>NUCLEOTIDE SEQUENCE [LARGE SCALE GENOMIC DNA]</scope>
    <source>
        <strain evidence="2 3">C32</strain>
    </source>
</reference>
<feature type="chain" id="PRO_5045720897" evidence="1">
    <location>
        <begin position="19"/>
        <end position="77"/>
    </location>
</feature>
<organism evidence="2 3">
    <name type="scientific">Shewanella electrica</name>
    <dbReference type="NCBI Taxonomy" id="515560"/>
    <lineage>
        <taxon>Bacteria</taxon>
        <taxon>Pseudomonadati</taxon>
        <taxon>Pseudomonadota</taxon>
        <taxon>Gammaproteobacteria</taxon>
        <taxon>Alteromonadales</taxon>
        <taxon>Shewanellaceae</taxon>
        <taxon>Shewanella</taxon>
    </lineage>
</organism>
<proteinExistence type="predicted"/>
<dbReference type="Proteomes" id="UP001201549">
    <property type="component" value="Unassembled WGS sequence"/>
</dbReference>
<evidence type="ECO:0000313" key="3">
    <source>
        <dbReference type="Proteomes" id="UP001201549"/>
    </source>
</evidence>
<keyword evidence="1" id="KW-0732">Signal</keyword>
<reference evidence="3" key="2">
    <citation type="submission" date="2023-07" db="EMBL/GenBank/DDBJ databases">
        <title>Shewanella mangrovi sp. nov., an acetaldehyde- degrading bacterium isolated from mangrove sediment.</title>
        <authorList>
            <person name="Liu Y."/>
        </authorList>
    </citation>
    <scope>NUCLEOTIDE SEQUENCE [LARGE SCALE GENOMIC DNA]</scope>
    <source>
        <strain evidence="3">C32</strain>
    </source>
</reference>
<sequence>MKALLGLALLVASGVVSADDELPAASAADVKQLVQVCRQMAIEDEITKDELDEYLLDCVNDQLNEMGYRAVDALPKS</sequence>
<name>A0ABT2FSY4_9GAMM</name>
<dbReference type="RefSeq" id="WP_238898152.1">
    <property type="nucleotide sequence ID" value="NZ_JAKOGG010000019.1"/>
</dbReference>
<dbReference type="EMBL" id="JAKOGG010000019">
    <property type="protein sequence ID" value="MCS4558334.1"/>
    <property type="molecule type" value="Genomic_DNA"/>
</dbReference>
<accession>A0ABT2FSY4</accession>
<keyword evidence="3" id="KW-1185">Reference proteome</keyword>
<evidence type="ECO:0000313" key="2">
    <source>
        <dbReference type="EMBL" id="MCS4558334.1"/>
    </source>
</evidence>
<feature type="signal peptide" evidence="1">
    <location>
        <begin position="1"/>
        <end position="18"/>
    </location>
</feature>
<gene>
    <name evidence="2" type="ORF">L9G74_17985</name>
</gene>
<evidence type="ECO:0000256" key="1">
    <source>
        <dbReference type="SAM" id="SignalP"/>
    </source>
</evidence>
<protein>
    <submittedName>
        <fullName evidence="2">Uncharacterized protein</fullName>
    </submittedName>
</protein>